<organism evidence="3 4">
    <name type="scientific">Erwinia pyri</name>
    <dbReference type="NCBI Taxonomy" id="3062598"/>
    <lineage>
        <taxon>Bacteria</taxon>
        <taxon>Pseudomonadati</taxon>
        <taxon>Pseudomonadota</taxon>
        <taxon>Gammaproteobacteria</taxon>
        <taxon>Enterobacterales</taxon>
        <taxon>Erwiniaceae</taxon>
        <taxon>Erwinia</taxon>
    </lineage>
</organism>
<proteinExistence type="inferred from homology"/>
<evidence type="ECO:0000313" key="3">
    <source>
        <dbReference type="EMBL" id="WLS80341.1"/>
    </source>
</evidence>
<dbReference type="AlphaFoldDB" id="A0AA50DQK0"/>
<dbReference type="PROSITE" id="PS51384">
    <property type="entry name" value="FAD_FR"/>
    <property type="match status" value="1"/>
</dbReference>
<dbReference type="InterPro" id="IPR017927">
    <property type="entry name" value="FAD-bd_FR_type"/>
</dbReference>
<protein>
    <submittedName>
        <fullName evidence="3">Siderophore-interacting protein</fullName>
    </submittedName>
</protein>
<evidence type="ECO:0000313" key="4">
    <source>
        <dbReference type="Proteomes" id="UP001228139"/>
    </source>
</evidence>
<dbReference type="Pfam" id="PF04954">
    <property type="entry name" value="SIP"/>
    <property type="match status" value="1"/>
</dbReference>
<accession>A0AA50DQK0</accession>
<dbReference type="PANTHER" id="PTHR30157">
    <property type="entry name" value="FERRIC REDUCTASE, NADPH-DEPENDENT"/>
    <property type="match status" value="1"/>
</dbReference>
<name>A0AA50DQK0_9GAMM</name>
<dbReference type="CDD" id="cd06193">
    <property type="entry name" value="siderophore_interacting"/>
    <property type="match status" value="1"/>
</dbReference>
<dbReference type="InterPro" id="IPR013113">
    <property type="entry name" value="SIP_FAD-bd"/>
</dbReference>
<dbReference type="Pfam" id="PF08021">
    <property type="entry name" value="FAD_binding_9"/>
    <property type="match status" value="1"/>
</dbReference>
<evidence type="ECO:0000256" key="1">
    <source>
        <dbReference type="ARBA" id="ARBA00035644"/>
    </source>
</evidence>
<reference evidence="3 4" key="1">
    <citation type="submission" date="2023-07" db="EMBL/GenBank/DDBJ databases">
        <title>Pathogenic bacteria of pear tree diseases.</title>
        <authorList>
            <person name="Zhang Z."/>
            <person name="He L."/>
            <person name="Huang R."/>
        </authorList>
    </citation>
    <scope>NUCLEOTIDE SEQUENCE [LARGE SCALE GENOMIC DNA]</scope>
    <source>
        <strain evidence="3 4">DE2</strain>
    </source>
</reference>
<dbReference type="PANTHER" id="PTHR30157:SF0">
    <property type="entry name" value="NADPH-DEPENDENT FERRIC-CHELATE REDUCTASE"/>
    <property type="match status" value="1"/>
</dbReference>
<dbReference type="Proteomes" id="UP001228139">
    <property type="component" value="Chromosome"/>
</dbReference>
<dbReference type="EMBL" id="CP132353">
    <property type="protein sequence ID" value="WLS80341.1"/>
    <property type="molecule type" value="Genomic_DNA"/>
</dbReference>
<gene>
    <name evidence="3" type="ORF">Q3V30_07615</name>
</gene>
<dbReference type="GO" id="GO:0016491">
    <property type="term" value="F:oxidoreductase activity"/>
    <property type="evidence" value="ECO:0007669"/>
    <property type="project" value="InterPro"/>
</dbReference>
<dbReference type="InterPro" id="IPR039374">
    <property type="entry name" value="SIP_fam"/>
</dbReference>
<dbReference type="InterPro" id="IPR039261">
    <property type="entry name" value="FNR_nucleotide-bd"/>
</dbReference>
<keyword evidence="4" id="KW-1185">Reference proteome</keyword>
<dbReference type="Gene3D" id="3.40.50.80">
    <property type="entry name" value="Nucleotide-binding domain of ferredoxin-NADP reductase (FNR) module"/>
    <property type="match status" value="1"/>
</dbReference>
<dbReference type="InterPro" id="IPR007037">
    <property type="entry name" value="SIP_rossman_dom"/>
</dbReference>
<dbReference type="InterPro" id="IPR017938">
    <property type="entry name" value="Riboflavin_synthase-like_b-brl"/>
</dbReference>
<dbReference type="SUPFAM" id="SSF63380">
    <property type="entry name" value="Riboflavin synthase domain-like"/>
    <property type="match status" value="1"/>
</dbReference>
<dbReference type="KEGG" id="epi:Q3V30_07615"/>
<evidence type="ECO:0000259" key="2">
    <source>
        <dbReference type="PROSITE" id="PS51384"/>
    </source>
</evidence>
<dbReference type="RefSeq" id="WP_306211940.1">
    <property type="nucleotide sequence ID" value="NZ_CP132353.1"/>
</dbReference>
<sequence>MAAGYRIFDLTLKRRVQVTPSLLRCVFSGEDVADMKLEAPDQRIKLLFPNEKGERVTMPVSDGWYQDYLALPKAQRPVLRTYTLRALRREEKEMDVEFVLHGETGPASRWAMHAAPGAKMQVVAPNGASSEESGGYEWIWHDGIQQALLIADETAVPAAMGILEQLATLATPPPVQAFFEVPLQADAQQANFPFAEVHWLSREDHAAHGERLLAALREHLSVPAFACVTEQSLEEKSLIEDGIWERAEGKHPFSAWVAAESGVVKKLRRCLLDDYQLDREGVNFMAYWTQGRGR</sequence>
<dbReference type="Gene3D" id="2.40.30.10">
    <property type="entry name" value="Translation factors"/>
    <property type="match status" value="1"/>
</dbReference>
<comment type="similarity">
    <text evidence="1">Belongs to the SIP oxidoreductase family.</text>
</comment>
<feature type="domain" description="FAD-binding FR-type" evidence="2">
    <location>
        <begin position="5"/>
        <end position="132"/>
    </location>
</feature>